<protein>
    <recommendedName>
        <fullName evidence="2">OTU domain-containing protein</fullName>
    </recommendedName>
</protein>
<reference evidence="3" key="1">
    <citation type="submission" date="2022-08" db="UniProtKB">
        <authorList>
            <consortium name="EnsemblMetazoa"/>
        </authorList>
    </citation>
    <scope>IDENTIFICATION</scope>
    <source>
        <strain evidence="3">05x7-T-G4-1.051#20</strain>
    </source>
</reference>
<dbReference type="PANTHER" id="PTHR10656:SF69">
    <property type="entry name" value="MAB-21-LIKE HHH_H2TH-LIKE DOMAIN-CONTAINING PROTEIN"/>
    <property type="match status" value="1"/>
</dbReference>
<dbReference type="InterPro" id="IPR003323">
    <property type="entry name" value="OTU_dom"/>
</dbReference>
<dbReference type="InterPro" id="IPR024810">
    <property type="entry name" value="MAB21L/cGLR"/>
</dbReference>
<evidence type="ECO:0000313" key="3">
    <source>
        <dbReference type="EnsemblMetazoa" id="G22809.1:cds"/>
    </source>
</evidence>
<dbReference type="Gene3D" id="1.10.1410.40">
    <property type="match status" value="1"/>
</dbReference>
<evidence type="ECO:0000259" key="2">
    <source>
        <dbReference type="PROSITE" id="PS50802"/>
    </source>
</evidence>
<dbReference type="Proteomes" id="UP000005408">
    <property type="component" value="Unassembled WGS sequence"/>
</dbReference>
<dbReference type="EnsemblMetazoa" id="G22809.1">
    <property type="protein sequence ID" value="G22809.1:cds"/>
    <property type="gene ID" value="G22809"/>
</dbReference>
<dbReference type="PROSITE" id="PS50802">
    <property type="entry name" value="OTU"/>
    <property type="match status" value="1"/>
</dbReference>
<dbReference type="SMART" id="SM01265">
    <property type="entry name" value="Mab-21"/>
    <property type="match status" value="1"/>
</dbReference>
<dbReference type="InterPro" id="IPR038765">
    <property type="entry name" value="Papain-like_cys_pep_sf"/>
</dbReference>
<feature type="compositionally biased region" description="Polar residues" evidence="1">
    <location>
        <begin position="92"/>
        <end position="102"/>
    </location>
</feature>
<accession>A0A8W8KE68</accession>
<dbReference type="Gene3D" id="3.90.70.80">
    <property type="match status" value="1"/>
</dbReference>
<sequence>MAHSNVLLEIEKSSDKTISRERFFHEVWSNEKTTEQCTLKEFNNGFPSYSDLHSSAANDLTFHNETENASTIETLPENPKHELNIEEPQPVNEETPQPVDESSGSKKINEDSESNFDFDSVDYFDSEDEFFETYRNEVEEYLSKTDFGMDFRNTDEKDRYCQGVSQYYNMPVFMKSLKKFADDNNFEIHDVMADGNCLFRAIADQLVINGIFGNSPTSLRENTIKYLRQNPYQEDGSHTDSFLLNENWEQYLMRMESPSEWCDHIVLKAAVDALALRTIVFNVYGNDVRRTEILPANCRNSSDMMTIYLGHLGEFHYLSLRPNTWEREWQKKALLFRYMICSKEMDPDSREDFLKEKINILGLEEFVEQNISFLGIESNYKTPSKDKENTSVMFKEGCLICPTYALSFLEPEECEAEYWYRGDTEVNGTLFRYLGSRSSGTDVYLSDIIPKIFARTEPETTEEYGATVVSLTLDVSRSSLIQDIEATYPGYLRLKVPPSSTDFLPKSLYRSESYTYLKKLFAPQELTMPRYAKKCFMGIICKDFPPVAEEWKYRQRKMQWPSNEVVKMIVNSGCTIIPKHHPSSVQPGIEWKYDFSVSEAILFHNGLSLFQLHGFFLIKILLDHCTSRLNCRLKNKHIRSAFLNSCELIPIDMWMINLGGSILYAISYLTTCLQKKNLPNYFIPKRNMLFGFSDEDINAIFIQVEALRLFPHQAMVHIAELHGLRYAANLTTLILQDCKRFSLNLEIWSVYRDILLPVTIKTVKFLTRRGLYNEASMLLCYMFGNQPLYEHPRLRTRRSYNSSAEFFCNALSNLKQEISRVMVAMDYETTFCENILDLLKLDGIFLKDILPLEADPNIAWLRIPEDKIDNYELVAEFLYEFGKKELKRLNCKLAELAFSEAIQCLERTIKHQPNLDVSQIEDEMLKMDIQSQGEDILRKQREKVKNCYLQIYHISKIHRCYDPLQKYMLGIEELCKDLPYMSCIVSEMYAFLRIPNKQKEYAELFERFLRIGDPFLLRF</sequence>
<dbReference type="AlphaFoldDB" id="A0A8W8KE68"/>
<organism evidence="3 4">
    <name type="scientific">Magallana gigas</name>
    <name type="common">Pacific oyster</name>
    <name type="synonym">Crassostrea gigas</name>
    <dbReference type="NCBI Taxonomy" id="29159"/>
    <lineage>
        <taxon>Eukaryota</taxon>
        <taxon>Metazoa</taxon>
        <taxon>Spiralia</taxon>
        <taxon>Lophotrochozoa</taxon>
        <taxon>Mollusca</taxon>
        <taxon>Bivalvia</taxon>
        <taxon>Autobranchia</taxon>
        <taxon>Pteriomorphia</taxon>
        <taxon>Ostreida</taxon>
        <taxon>Ostreoidea</taxon>
        <taxon>Ostreidae</taxon>
        <taxon>Magallana</taxon>
    </lineage>
</organism>
<dbReference type="PANTHER" id="PTHR10656">
    <property type="entry name" value="CELL FATE DETERMINING PROTEIN MAB21-RELATED"/>
    <property type="match status" value="1"/>
</dbReference>
<dbReference type="CDD" id="cd22758">
    <property type="entry name" value="OTU_232R-like"/>
    <property type="match status" value="1"/>
</dbReference>
<dbReference type="Pfam" id="PF02338">
    <property type="entry name" value="OTU"/>
    <property type="match status" value="1"/>
</dbReference>
<keyword evidence="4" id="KW-1185">Reference proteome</keyword>
<name>A0A8W8KE68_MAGGI</name>
<evidence type="ECO:0000256" key="1">
    <source>
        <dbReference type="SAM" id="MobiDB-lite"/>
    </source>
</evidence>
<evidence type="ECO:0000313" key="4">
    <source>
        <dbReference type="Proteomes" id="UP000005408"/>
    </source>
</evidence>
<proteinExistence type="predicted"/>
<dbReference type="Pfam" id="PF20266">
    <property type="entry name" value="Mab-21_C"/>
    <property type="match status" value="1"/>
</dbReference>
<feature type="domain" description="OTU" evidence="2">
    <location>
        <begin position="186"/>
        <end position="323"/>
    </location>
</feature>
<dbReference type="SUPFAM" id="SSF54001">
    <property type="entry name" value="Cysteine proteinases"/>
    <property type="match status" value="1"/>
</dbReference>
<feature type="region of interest" description="Disordered" evidence="1">
    <location>
        <begin position="72"/>
        <end position="114"/>
    </location>
</feature>
<dbReference type="InterPro" id="IPR046906">
    <property type="entry name" value="Mab-21_HhH/H2TH-like"/>
</dbReference>